<name>A0A9D4VIJ6_PEA</name>
<organism evidence="2 3">
    <name type="scientific">Pisum sativum</name>
    <name type="common">Garden pea</name>
    <name type="synonym">Lathyrus oleraceus</name>
    <dbReference type="NCBI Taxonomy" id="3888"/>
    <lineage>
        <taxon>Eukaryota</taxon>
        <taxon>Viridiplantae</taxon>
        <taxon>Streptophyta</taxon>
        <taxon>Embryophyta</taxon>
        <taxon>Tracheophyta</taxon>
        <taxon>Spermatophyta</taxon>
        <taxon>Magnoliopsida</taxon>
        <taxon>eudicotyledons</taxon>
        <taxon>Gunneridae</taxon>
        <taxon>Pentapetalae</taxon>
        <taxon>rosids</taxon>
        <taxon>fabids</taxon>
        <taxon>Fabales</taxon>
        <taxon>Fabaceae</taxon>
        <taxon>Papilionoideae</taxon>
        <taxon>50 kb inversion clade</taxon>
        <taxon>NPAAA clade</taxon>
        <taxon>Hologalegina</taxon>
        <taxon>IRL clade</taxon>
        <taxon>Fabeae</taxon>
        <taxon>Lathyrus</taxon>
    </lineage>
</organism>
<sequence>MSSVNLLLYEWCSQMPLLSAINTSTLPLTFKSHPFRNPSCFLQTLNANPNSDSGSDDDSRNNSATLTLSSSRALASALRKVSISPVDFTQRLEKDRKNGPVHPSPDFHRLCLQQLHLFRRIVPESFLSVYVRPAGSYVMDQLELRRVALYPEEDSESEEEGIVILVGHFHAQAGLRAAETALSELQVNVVPECKAIVLPMVKHPFVVGFLVAELPLVELETCEKKAQSDRSNNRVSRKEVYSLSPFLDLDKKSWETQTPRVKDEPVCMRNFTSDQRSNAVDISQSLAMAYVMDQKAMLLQQSTWQNNVRMNNLVEQIHGPLSSIQSLSKILSTQTKKSQISHDIVEDILVLGDRLRDVLHQLQDAVYVTKTNIMRHNEEAIKKMNHMLAESEKTQLLDSSPVDSSANKMNKSGEPPSLSAAAKDIEMPLPPLALSPLQLGIRKTVQCF</sequence>
<proteinExistence type="predicted"/>
<keyword evidence="3" id="KW-1185">Reference proteome</keyword>
<dbReference type="PANTHER" id="PTHR48206:SF1">
    <property type="entry name" value="CHLOROPLAST SENSOR KINASE, CHLOROPLASTIC"/>
    <property type="match status" value="1"/>
</dbReference>
<dbReference type="EMBL" id="JAMSHJ010000007">
    <property type="protein sequence ID" value="KAI5384569.1"/>
    <property type="molecule type" value="Genomic_DNA"/>
</dbReference>
<feature type="compositionally biased region" description="Polar residues" evidence="1">
    <location>
        <begin position="396"/>
        <end position="410"/>
    </location>
</feature>
<dbReference type="AlphaFoldDB" id="A0A9D4VIJ6"/>
<evidence type="ECO:0000313" key="2">
    <source>
        <dbReference type="EMBL" id="KAI5384569.1"/>
    </source>
</evidence>
<dbReference type="PANTHER" id="PTHR48206">
    <property type="entry name" value="CHLOROPLAST SENSOR KINASE, CHLOROPLASTIC"/>
    <property type="match status" value="1"/>
</dbReference>
<dbReference type="Gramene" id="Psat07G0153800-T3">
    <property type="protein sequence ID" value="KAI5384569.1"/>
    <property type="gene ID" value="KIW84_071538"/>
</dbReference>
<accession>A0A9D4VIJ6</accession>
<dbReference type="Proteomes" id="UP001058974">
    <property type="component" value="Chromosome 7"/>
</dbReference>
<evidence type="ECO:0000313" key="3">
    <source>
        <dbReference type="Proteomes" id="UP001058974"/>
    </source>
</evidence>
<comment type="caution">
    <text evidence="2">The sequence shown here is derived from an EMBL/GenBank/DDBJ whole genome shotgun (WGS) entry which is preliminary data.</text>
</comment>
<dbReference type="InterPro" id="IPR053334">
    <property type="entry name" value="Chloroplast_Sensor_Kinase"/>
</dbReference>
<reference evidence="2 3" key="1">
    <citation type="journal article" date="2022" name="Nat. Genet.">
        <title>Improved pea reference genome and pan-genome highlight genomic features and evolutionary characteristics.</title>
        <authorList>
            <person name="Yang T."/>
            <person name="Liu R."/>
            <person name="Luo Y."/>
            <person name="Hu S."/>
            <person name="Wang D."/>
            <person name="Wang C."/>
            <person name="Pandey M.K."/>
            <person name="Ge S."/>
            <person name="Xu Q."/>
            <person name="Li N."/>
            <person name="Li G."/>
            <person name="Huang Y."/>
            <person name="Saxena R.K."/>
            <person name="Ji Y."/>
            <person name="Li M."/>
            <person name="Yan X."/>
            <person name="He Y."/>
            <person name="Liu Y."/>
            <person name="Wang X."/>
            <person name="Xiang C."/>
            <person name="Varshney R.K."/>
            <person name="Ding H."/>
            <person name="Gao S."/>
            <person name="Zong X."/>
        </authorList>
    </citation>
    <scope>NUCLEOTIDE SEQUENCE [LARGE SCALE GENOMIC DNA]</scope>
    <source>
        <strain evidence="2 3">cv. Zhongwan 6</strain>
    </source>
</reference>
<evidence type="ECO:0000256" key="1">
    <source>
        <dbReference type="SAM" id="MobiDB-lite"/>
    </source>
</evidence>
<protein>
    <submittedName>
        <fullName evidence="2">Uncharacterized protein</fullName>
    </submittedName>
</protein>
<gene>
    <name evidence="2" type="ORF">KIW84_071538</name>
</gene>
<feature type="region of interest" description="Disordered" evidence="1">
    <location>
        <begin position="393"/>
        <end position="419"/>
    </location>
</feature>